<proteinExistence type="inferred from homology"/>
<dbReference type="GO" id="GO:0004875">
    <property type="term" value="F:complement receptor activity"/>
    <property type="evidence" value="ECO:0000318"/>
    <property type="project" value="GO_Central"/>
</dbReference>
<keyword evidence="6" id="KW-0472">Membrane</keyword>
<dbReference type="Xenbase" id="XB-GENE-6489261">
    <property type="gene designation" value="cmklr2.S"/>
</dbReference>
<evidence type="ECO:0000313" key="19">
    <source>
        <dbReference type="RefSeq" id="XP_018094505.1"/>
    </source>
</evidence>
<evidence type="ECO:0000256" key="15">
    <source>
        <dbReference type="ARBA" id="ARBA00031086"/>
    </source>
</evidence>
<dbReference type="AGR" id="Xenbase:XB-GENE-6489261"/>
<evidence type="ECO:0000256" key="5">
    <source>
        <dbReference type="ARBA" id="ARBA00023040"/>
    </source>
</evidence>
<dbReference type="RefSeq" id="XP_018094505.1">
    <property type="nucleotide sequence ID" value="XM_018239016.2"/>
</dbReference>
<evidence type="ECO:0000313" key="20">
    <source>
        <dbReference type="Xenbase" id="XB-GENE-6489261"/>
    </source>
</evidence>
<dbReference type="AlphaFoldDB" id="A0A1L8EPV5"/>
<dbReference type="GO" id="GO:0007200">
    <property type="term" value="P:phospholipase C-activating G protein-coupled receptor signaling pathway"/>
    <property type="evidence" value="ECO:0000318"/>
    <property type="project" value="GO_Central"/>
</dbReference>
<dbReference type="OrthoDB" id="6088892at2759"/>
<dbReference type="InterPro" id="IPR000826">
    <property type="entry name" value="Formyl_rcpt-rel"/>
</dbReference>
<dbReference type="InterPro" id="IPR002275">
    <property type="entry name" value="CML2"/>
</dbReference>
<reference evidence="19" key="1">
    <citation type="submission" date="2025-08" db="UniProtKB">
        <authorList>
            <consortium name="RefSeq"/>
        </authorList>
    </citation>
    <scope>IDENTIFICATION</scope>
    <source>
        <strain evidence="19">J_2021</strain>
        <tissue evidence="19">Erythrocytes</tissue>
    </source>
</reference>
<dbReference type="CDD" id="cd15119">
    <property type="entry name" value="7tmA_GPR1"/>
    <property type="match status" value="1"/>
</dbReference>
<comment type="subcellular location">
    <subcellularLocation>
        <location evidence="1">Cell membrane</location>
        <topology evidence="1">Multi-pass membrane protein</topology>
    </subcellularLocation>
</comment>
<dbReference type="GO" id="GO:0006954">
    <property type="term" value="P:inflammatory response"/>
    <property type="evidence" value="ECO:0000318"/>
    <property type="project" value="GO_Central"/>
</dbReference>
<comment type="similarity">
    <text evidence="11">Belongs to the chemokine-like receptor (CMKLR) family.</text>
</comment>
<keyword evidence="5 16" id="KW-0297">G-protein coupled receptor</keyword>
<evidence type="ECO:0000256" key="1">
    <source>
        <dbReference type="ARBA" id="ARBA00004651"/>
    </source>
</evidence>
<gene>
    <name evidence="20" type="primary">cmklr2.S</name>
    <name evidence="19" type="synonym">gpr1.S</name>
</gene>
<dbReference type="FunFam" id="1.20.1070.10:FF:000034">
    <property type="entry name" value="G-protein coupled receptor 1"/>
    <property type="match status" value="1"/>
</dbReference>
<evidence type="ECO:0000256" key="13">
    <source>
        <dbReference type="ARBA" id="ARBA00030357"/>
    </source>
</evidence>
<dbReference type="Pfam" id="PF00001">
    <property type="entry name" value="7tm_1"/>
    <property type="match status" value="1"/>
</dbReference>
<keyword evidence="8 16" id="KW-0675">Receptor</keyword>
<keyword evidence="9" id="KW-0325">Glycoprotein</keyword>
<dbReference type="GeneID" id="108703064"/>
<evidence type="ECO:0000256" key="10">
    <source>
        <dbReference type="ARBA" id="ARBA00023224"/>
    </source>
</evidence>
<organism evidence="18 19">
    <name type="scientific">Xenopus laevis</name>
    <name type="common">African clawed frog</name>
    <dbReference type="NCBI Taxonomy" id="8355"/>
    <lineage>
        <taxon>Eukaryota</taxon>
        <taxon>Metazoa</taxon>
        <taxon>Chordata</taxon>
        <taxon>Craniata</taxon>
        <taxon>Vertebrata</taxon>
        <taxon>Euteleostomi</taxon>
        <taxon>Amphibia</taxon>
        <taxon>Batrachia</taxon>
        <taxon>Anura</taxon>
        <taxon>Pipoidea</taxon>
        <taxon>Pipidae</taxon>
        <taxon>Xenopodinae</taxon>
        <taxon>Xenopus</taxon>
        <taxon>Xenopus</taxon>
    </lineage>
</organism>
<keyword evidence="2" id="KW-1003">Cell membrane</keyword>
<dbReference type="InterPro" id="IPR000276">
    <property type="entry name" value="GPCR_Rhodpsn"/>
</dbReference>
<evidence type="ECO:0000256" key="8">
    <source>
        <dbReference type="ARBA" id="ARBA00023170"/>
    </source>
</evidence>
<evidence type="ECO:0000256" key="3">
    <source>
        <dbReference type="ARBA" id="ARBA00022692"/>
    </source>
</evidence>
<evidence type="ECO:0000256" key="14">
    <source>
        <dbReference type="ARBA" id="ARBA00030529"/>
    </source>
</evidence>
<dbReference type="PROSITE" id="PS50262">
    <property type="entry name" value="G_PROTEIN_RECEP_F1_2"/>
    <property type="match status" value="1"/>
</dbReference>
<dbReference type="PaxDb" id="8355-A0A1L8EPV5"/>
<sequence length="351" mass="40582">MDISSEDYDNYSSAYDYYAFEETPHDSAFPHALHIVSIVIYSLAFILGVPGNAMVIWFTGFRWEKTVSTLWFLNLAIADLIFVLFLPLHITYVATDFHWPFGKYFCKINSFIALLNMFASVFFLTVIGLDRYLFLAHTRFVQRHRTLRKSMILNGIVWICAGIIAAPALYYRDTTEIGNSVTICFNNFHDYDHSVMKRTHTALTLIRFFIGYLFPLLTMILSYSLLAIRIKDKNALGCSKFFWTVFSIVVAFFVCWTPYHIFSLLELNIHHSPEFREWIRIGMPISTSLAFINSCLNPIIYVLISKAFMVHLEASVAEIFKYTLRDISQTGVKSEQRVDSKSNPTVCETVW</sequence>
<evidence type="ECO:0000313" key="18">
    <source>
        <dbReference type="Proteomes" id="UP000186698"/>
    </source>
</evidence>
<keyword evidence="10 16" id="KW-0807">Transducer</keyword>
<dbReference type="OMA" id="NGIVWIC"/>
<dbReference type="PANTHER" id="PTHR24225">
    <property type="entry name" value="CHEMOTACTIC RECEPTOR"/>
    <property type="match status" value="1"/>
</dbReference>
<evidence type="ECO:0000256" key="12">
    <source>
        <dbReference type="ARBA" id="ARBA00026210"/>
    </source>
</evidence>
<dbReference type="GO" id="GO:0002430">
    <property type="term" value="P:complement receptor mediated signaling pathway"/>
    <property type="evidence" value="ECO:0000318"/>
    <property type="project" value="GO_Central"/>
</dbReference>
<dbReference type="PROSITE" id="PS00237">
    <property type="entry name" value="G_PROTEIN_RECEP_F1_1"/>
    <property type="match status" value="1"/>
</dbReference>
<keyword evidence="18" id="KW-1185">Reference proteome</keyword>
<evidence type="ECO:0000256" key="16">
    <source>
        <dbReference type="RuleBase" id="RU000688"/>
    </source>
</evidence>
<dbReference type="PRINTS" id="PR00237">
    <property type="entry name" value="GPCRRHODOPSN"/>
</dbReference>
<dbReference type="Gene3D" id="1.20.1070.10">
    <property type="entry name" value="Rhodopsin 7-helix transmembrane proteins"/>
    <property type="match status" value="1"/>
</dbReference>
<dbReference type="GO" id="GO:0005886">
    <property type="term" value="C:plasma membrane"/>
    <property type="evidence" value="ECO:0000318"/>
    <property type="project" value="GO_Central"/>
</dbReference>
<evidence type="ECO:0000256" key="6">
    <source>
        <dbReference type="ARBA" id="ARBA00023136"/>
    </source>
</evidence>
<name>A0A1L8EPV5_XENLA</name>
<dbReference type="InterPro" id="IPR017452">
    <property type="entry name" value="GPCR_Rhodpsn_7TM"/>
</dbReference>
<protein>
    <recommendedName>
        <fullName evidence="12">Chemerin-like receptor 2</fullName>
    </recommendedName>
    <alternativeName>
        <fullName evidence="13">Chemerin chemokine-like receptor 2</fullName>
    </alternativeName>
    <alternativeName>
        <fullName evidence="14">Chemokine-like receptor 2</fullName>
    </alternativeName>
    <alternativeName>
        <fullName evidence="15">G-protein coupled receptor 1</fullName>
    </alternativeName>
</protein>
<keyword evidence="7" id="KW-1015">Disulfide bond</keyword>
<evidence type="ECO:0000256" key="9">
    <source>
        <dbReference type="ARBA" id="ARBA00023180"/>
    </source>
</evidence>
<dbReference type="GO" id="GO:0004930">
    <property type="term" value="F:G protein-coupled receptor activity"/>
    <property type="evidence" value="ECO:0000318"/>
    <property type="project" value="GO_Central"/>
</dbReference>
<evidence type="ECO:0000259" key="17">
    <source>
        <dbReference type="PROSITE" id="PS50262"/>
    </source>
</evidence>
<keyword evidence="3 16" id="KW-0812">Transmembrane</keyword>
<evidence type="ECO:0000256" key="11">
    <source>
        <dbReference type="ARBA" id="ARBA00025736"/>
    </source>
</evidence>
<dbReference type="PANTHER" id="PTHR24225:SF74">
    <property type="entry name" value="CHEMOKINE-LIKE RECEPTOR 1"/>
    <property type="match status" value="1"/>
</dbReference>
<dbReference type="PRINTS" id="PR01146">
    <property type="entry name" value="GPR1ORPHANR"/>
</dbReference>
<evidence type="ECO:0000256" key="4">
    <source>
        <dbReference type="ARBA" id="ARBA00022989"/>
    </source>
</evidence>
<dbReference type="GO" id="GO:0007204">
    <property type="term" value="P:positive regulation of cytosolic calcium ion concentration"/>
    <property type="evidence" value="ECO:0000318"/>
    <property type="project" value="GO_Central"/>
</dbReference>
<dbReference type="Proteomes" id="UP000186698">
    <property type="component" value="Chromosome 9_10S"/>
</dbReference>
<dbReference type="STRING" id="8355.A0A1L8EPV5"/>
<keyword evidence="4" id="KW-1133">Transmembrane helix</keyword>
<evidence type="ECO:0000256" key="7">
    <source>
        <dbReference type="ARBA" id="ARBA00023157"/>
    </source>
</evidence>
<dbReference type="CTD" id="108703064"/>
<feature type="domain" description="G-protein coupled receptors family 1 profile" evidence="17">
    <location>
        <begin position="51"/>
        <end position="301"/>
    </location>
</feature>
<dbReference type="KEGG" id="xla:108703064"/>
<dbReference type="Bgee" id="108703064">
    <property type="expression patterns" value="Expressed in zone of skin and 5 other cell types or tissues"/>
</dbReference>
<evidence type="ECO:0000256" key="2">
    <source>
        <dbReference type="ARBA" id="ARBA00022475"/>
    </source>
</evidence>
<comment type="similarity">
    <text evidence="16">Belongs to the G-protein coupled receptor 1 family.</text>
</comment>
<dbReference type="SUPFAM" id="SSF81321">
    <property type="entry name" value="Family A G protein-coupled receptor-like"/>
    <property type="match status" value="1"/>
</dbReference>
<accession>A0A1L8EPV5</accession>